<dbReference type="GeneID" id="11504221"/>
<dbReference type="Proteomes" id="UP000005627">
    <property type="component" value="Chromosome 6"/>
</dbReference>
<dbReference type="PANTHER" id="PTHR15696">
    <property type="entry name" value="SMG-7 SUPPRESSOR WITH MORPHOLOGICAL EFFECT ON GENITALIA PROTEIN 7"/>
    <property type="match status" value="1"/>
</dbReference>
<evidence type="ECO:0000313" key="4">
    <source>
        <dbReference type="EMBL" id="CCE93350.1"/>
    </source>
</evidence>
<feature type="compositionally biased region" description="Polar residues" evidence="1">
    <location>
        <begin position="629"/>
        <end position="640"/>
    </location>
</feature>
<accession>G8ZXK6</accession>
<dbReference type="SUPFAM" id="SSF48452">
    <property type="entry name" value="TPR-like"/>
    <property type="match status" value="1"/>
</dbReference>
<dbReference type="GO" id="GO:0006310">
    <property type="term" value="P:DNA recombination"/>
    <property type="evidence" value="ECO:0007669"/>
    <property type="project" value="EnsemblFungi"/>
</dbReference>
<dbReference type="GO" id="GO:0000932">
    <property type="term" value="C:P-body"/>
    <property type="evidence" value="ECO:0007669"/>
    <property type="project" value="EnsemblFungi"/>
</dbReference>
<dbReference type="GO" id="GO:0070034">
    <property type="term" value="F:telomerase RNA binding"/>
    <property type="evidence" value="ECO:0007669"/>
    <property type="project" value="TreeGrafter"/>
</dbReference>
<dbReference type="GO" id="GO:0000184">
    <property type="term" value="P:nuclear-transcribed mRNA catabolic process, nonsense-mediated decay"/>
    <property type="evidence" value="ECO:0007669"/>
    <property type="project" value="EnsemblFungi"/>
</dbReference>
<organism evidence="4 5">
    <name type="scientific">Torulaspora delbrueckii</name>
    <name type="common">Yeast</name>
    <name type="synonym">Candida colliculosa</name>
    <dbReference type="NCBI Taxonomy" id="4950"/>
    <lineage>
        <taxon>Eukaryota</taxon>
        <taxon>Fungi</taxon>
        <taxon>Dikarya</taxon>
        <taxon>Ascomycota</taxon>
        <taxon>Saccharomycotina</taxon>
        <taxon>Saccharomycetes</taxon>
        <taxon>Saccharomycetales</taxon>
        <taxon>Saccharomycetaceae</taxon>
        <taxon>Torulaspora</taxon>
    </lineage>
</organism>
<dbReference type="Pfam" id="PF10374">
    <property type="entry name" value="EST1"/>
    <property type="match status" value="1"/>
</dbReference>
<feature type="region of interest" description="Disordered" evidence="1">
    <location>
        <begin position="694"/>
        <end position="730"/>
    </location>
</feature>
<dbReference type="Pfam" id="PF10373">
    <property type="entry name" value="EST1_DNA_bind"/>
    <property type="match status" value="1"/>
</dbReference>
<proteinExistence type="predicted"/>
<name>G8ZXK6_TORDE</name>
<protein>
    <submittedName>
        <fullName evidence="4">Uncharacterized protein</fullName>
    </submittedName>
</protein>
<dbReference type="OrthoDB" id="69928at2759"/>
<reference evidence="4 5" key="1">
    <citation type="journal article" date="2011" name="Proc. Natl. Acad. Sci. U.S.A.">
        <title>Evolutionary erosion of yeast sex chromosomes by mating-type switching accidents.</title>
        <authorList>
            <person name="Gordon J.L."/>
            <person name="Armisen D."/>
            <person name="Proux-Wera E."/>
            <person name="Oheigeartaigh S.S."/>
            <person name="Byrne K.P."/>
            <person name="Wolfe K.H."/>
        </authorList>
    </citation>
    <scope>NUCLEOTIDE SEQUENCE [LARGE SCALE GENOMIC DNA]</scope>
    <source>
        <strain evidence="5">ATCC 10662 / CBS 1146 / NBRC 0425 / NCYC 2629 / NRRL Y-866</strain>
    </source>
</reference>
<gene>
    <name evidence="4" type="primary">TDEL0F05390</name>
    <name evidence="4" type="ORF">TDEL_0F05390</name>
</gene>
<dbReference type="STRING" id="1076872.G8ZXK6"/>
<dbReference type="InterPro" id="IPR011990">
    <property type="entry name" value="TPR-like_helical_dom_sf"/>
</dbReference>
<dbReference type="InterPro" id="IPR018834">
    <property type="entry name" value="DNA/RNA-bd_Est1-type"/>
</dbReference>
<evidence type="ECO:0000256" key="1">
    <source>
        <dbReference type="SAM" id="MobiDB-lite"/>
    </source>
</evidence>
<dbReference type="FunCoup" id="G8ZXK6">
    <property type="interactions" value="74"/>
</dbReference>
<dbReference type="InterPro" id="IPR019458">
    <property type="entry name" value="Est1-like_N"/>
</dbReference>
<dbReference type="HOGENOM" id="CLU_010068_0_0_1"/>
<feature type="region of interest" description="Disordered" evidence="1">
    <location>
        <begin position="625"/>
        <end position="653"/>
    </location>
</feature>
<dbReference type="PANTHER" id="PTHR15696:SF37">
    <property type="entry name" value="NONSENSE-MEDIATED MRNA DECAY FACTOR EBS1-RELATED"/>
    <property type="match status" value="1"/>
</dbReference>
<evidence type="ECO:0000259" key="2">
    <source>
        <dbReference type="Pfam" id="PF10373"/>
    </source>
</evidence>
<dbReference type="AlphaFoldDB" id="G8ZXK6"/>
<dbReference type="Gene3D" id="1.25.40.10">
    <property type="entry name" value="Tetratricopeptide repeat domain"/>
    <property type="match status" value="1"/>
</dbReference>
<dbReference type="InterPro" id="IPR045153">
    <property type="entry name" value="Est1/Ebs1-like"/>
</dbReference>
<evidence type="ECO:0000313" key="5">
    <source>
        <dbReference type="Proteomes" id="UP000005627"/>
    </source>
</evidence>
<dbReference type="GO" id="GO:0017148">
    <property type="term" value="P:negative regulation of translation"/>
    <property type="evidence" value="ECO:0007669"/>
    <property type="project" value="EnsemblFungi"/>
</dbReference>
<keyword evidence="5" id="KW-1185">Reference proteome</keyword>
<dbReference type="RefSeq" id="XP_003682561.1">
    <property type="nucleotide sequence ID" value="XM_003682513.1"/>
</dbReference>
<dbReference type="EMBL" id="HE616747">
    <property type="protein sequence ID" value="CCE93350.1"/>
    <property type="molecule type" value="Genomic_DNA"/>
</dbReference>
<dbReference type="GO" id="GO:0042162">
    <property type="term" value="F:telomeric DNA binding"/>
    <property type="evidence" value="ECO:0007669"/>
    <property type="project" value="TreeGrafter"/>
</dbReference>
<dbReference type="eggNOG" id="KOG2162">
    <property type="taxonomic scope" value="Eukaryota"/>
</dbReference>
<dbReference type="KEGG" id="tdl:TDEL_0F05390"/>
<evidence type="ECO:0000259" key="3">
    <source>
        <dbReference type="Pfam" id="PF10374"/>
    </source>
</evidence>
<feature type="domain" description="DNA/RNA-binding" evidence="2">
    <location>
        <begin position="219"/>
        <end position="511"/>
    </location>
</feature>
<sequence>MSSPLTNAEKNVWETINNFQGQLDSTFKSNQIVHDYAPLKGFLSFVDSKLTRMVIESLREQHAVYENADGTIDDKTVPLILRLYWEKICYPIFKWFQAWRKMLLPKTPKDQPKYVEFRRMNAKLTKFFKSTHKFYYNILEDLAARYDCSVVLPLEILKELNLHGKSSDLRIKLDSNNSFTIFIMRTLHTCLLYLGAAHRYKAAGEKVNNRYQVQDFQKSIRYLDLACMILPSIGEAYLQKGLIYVQTDNLGSATHQFIRSALARIPSRAARTNFATIIHDRNSQLHQKFDKILIDLNRQVSDKTRIVNREIIEYYFLALFATNFSPQTWVNPMREDCLQNGLQLNMLENTLNDTIMTRYIKNIDVLFEELITVIGGFDLLLISCRKGTENFDPRTTNLKDLKKNHLSYLAFAFNFITNMLNVIKESWIRNLEDYHYLAMVRVVECWLKSNRAALQYSHRDERFCKAFALLLNDILKSDMFDMKTMSTSKPARSYFFQEDIRLKEFFAVKNALADFDDTKIYSMEDSAARLMGFVPEDERLDALEEASLRLKAIVASGQKFLVKNSCGIVWNALKLVYEFSRPATKKAELVVVQKVEIKSARAEKKPSIAQRPKTLSVAELEEKLERTRQGSPQWGYSGSSAPMAPDSFKIKPSSDLTDSAQVVISEGSLNFNSSSSTLSSYSPRSENRVIEVSESQAPGTDKSQSNHVESIAPSKAPLQPPQPQIPQSLGSAAVFPPNMIYAPVQPGPFTQPMMYPQYGIPPYGQPPAPQTTQGFGQGYPPNWAVQQYFQQGQYPFIGQPQQPQYRFQGQPAAGQAAQFPYIARP</sequence>
<dbReference type="InParanoid" id="G8ZXK6"/>
<feature type="compositionally biased region" description="Polar residues" evidence="1">
    <location>
        <begin position="694"/>
        <end position="708"/>
    </location>
</feature>
<feature type="domain" description="Telomerase activating protein Est1-like N-terminal" evidence="3">
    <location>
        <begin position="80"/>
        <end position="202"/>
    </location>
</feature>
<dbReference type="GO" id="GO:0005697">
    <property type="term" value="C:telomerase holoenzyme complex"/>
    <property type="evidence" value="ECO:0007669"/>
    <property type="project" value="TreeGrafter"/>
</dbReference>